<accession>A0A180GKS7</accession>
<dbReference type="EnsemblFungi" id="PTTG_27333-t43_1">
    <property type="protein sequence ID" value="PTTG_27333-t43_1-p1"/>
    <property type="gene ID" value="PTTG_27333"/>
</dbReference>
<protein>
    <recommendedName>
        <fullName evidence="4">Metallothionein</fullName>
    </recommendedName>
</protein>
<dbReference type="AlphaFoldDB" id="A0A180GKS7"/>
<dbReference type="VEuPathDB" id="FungiDB:PTTG_27333"/>
<evidence type="ECO:0000313" key="3">
    <source>
        <dbReference type="Proteomes" id="UP000005240"/>
    </source>
</evidence>
<sequence>MPNGCTCQGSCNSACDACQNNCGCNSCEVQH</sequence>
<reference evidence="1" key="2">
    <citation type="submission" date="2016-05" db="EMBL/GenBank/DDBJ databases">
        <title>Comparative analysis highlights variable genome content of wheat rusts and divergence of the mating loci.</title>
        <authorList>
            <person name="Cuomo C.A."/>
            <person name="Bakkeren G."/>
            <person name="Szabo L."/>
            <person name="Khalil H."/>
            <person name="Joly D."/>
            <person name="Goldberg J."/>
            <person name="Young S."/>
            <person name="Zeng Q."/>
            <person name="Fellers J."/>
        </authorList>
    </citation>
    <scope>NUCLEOTIDE SEQUENCE [LARGE SCALE GENOMIC DNA]</scope>
    <source>
        <strain evidence="1">1-1 BBBD Race 1</strain>
    </source>
</reference>
<reference evidence="2" key="4">
    <citation type="submission" date="2025-05" db="UniProtKB">
        <authorList>
            <consortium name="EnsemblFungi"/>
        </authorList>
    </citation>
    <scope>IDENTIFICATION</scope>
    <source>
        <strain evidence="2">isolate 1-1 / race 1 (BBBD)</strain>
    </source>
</reference>
<evidence type="ECO:0000313" key="1">
    <source>
        <dbReference type="EMBL" id="OAV93396.1"/>
    </source>
</evidence>
<proteinExistence type="predicted"/>
<reference evidence="1" key="1">
    <citation type="submission" date="2009-11" db="EMBL/GenBank/DDBJ databases">
        <authorList>
            <consortium name="The Broad Institute Genome Sequencing Platform"/>
            <person name="Ward D."/>
            <person name="Feldgarden M."/>
            <person name="Earl A."/>
            <person name="Young S.K."/>
            <person name="Zeng Q."/>
            <person name="Koehrsen M."/>
            <person name="Alvarado L."/>
            <person name="Berlin A."/>
            <person name="Bochicchio J."/>
            <person name="Borenstein D."/>
            <person name="Chapman S.B."/>
            <person name="Chen Z."/>
            <person name="Engels R."/>
            <person name="Freedman E."/>
            <person name="Gellesch M."/>
            <person name="Goldberg J."/>
            <person name="Griggs A."/>
            <person name="Gujja S."/>
            <person name="Heilman E."/>
            <person name="Heiman D."/>
            <person name="Hepburn T."/>
            <person name="Howarth C."/>
            <person name="Jen D."/>
            <person name="Larson L."/>
            <person name="Lewis B."/>
            <person name="Mehta T."/>
            <person name="Park D."/>
            <person name="Pearson M."/>
            <person name="Roberts A."/>
            <person name="Saif S."/>
            <person name="Shea T."/>
            <person name="Shenoy N."/>
            <person name="Sisk P."/>
            <person name="Stolte C."/>
            <person name="Sykes S."/>
            <person name="Thomson T."/>
            <person name="Walk T."/>
            <person name="White J."/>
            <person name="Yandava C."/>
            <person name="Izard J."/>
            <person name="Baranova O.V."/>
            <person name="Blanton J.M."/>
            <person name="Tanner A.C."/>
            <person name="Dewhirst F.E."/>
            <person name="Haas B."/>
            <person name="Nusbaum C."/>
            <person name="Birren B."/>
        </authorList>
    </citation>
    <scope>NUCLEOTIDE SEQUENCE [LARGE SCALE GENOMIC DNA]</scope>
    <source>
        <strain evidence="1">1-1 BBBD Race 1</strain>
    </source>
</reference>
<dbReference type="Proteomes" id="UP000005240">
    <property type="component" value="Unassembled WGS sequence"/>
</dbReference>
<evidence type="ECO:0008006" key="4">
    <source>
        <dbReference type="Google" id="ProtNLM"/>
    </source>
</evidence>
<keyword evidence="3" id="KW-1185">Reference proteome</keyword>
<dbReference type="EMBL" id="ADAS02000051">
    <property type="protein sequence ID" value="OAV93396.1"/>
    <property type="molecule type" value="Genomic_DNA"/>
</dbReference>
<name>A0A180GKS7_PUCT1</name>
<evidence type="ECO:0000313" key="2">
    <source>
        <dbReference type="EnsemblFungi" id="PTTG_27333-t43_1-p1"/>
    </source>
</evidence>
<gene>
    <name evidence="1" type="ORF">PTTG_27333</name>
</gene>
<reference evidence="2 3" key="3">
    <citation type="journal article" date="2017" name="G3 (Bethesda)">
        <title>Comparative analysis highlights variable genome content of wheat rusts and divergence of the mating loci.</title>
        <authorList>
            <person name="Cuomo C.A."/>
            <person name="Bakkeren G."/>
            <person name="Khalil H.B."/>
            <person name="Panwar V."/>
            <person name="Joly D."/>
            <person name="Linning R."/>
            <person name="Sakthikumar S."/>
            <person name="Song X."/>
            <person name="Adiconis X."/>
            <person name="Fan L."/>
            <person name="Goldberg J.M."/>
            <person name="Levin J.Z."/>
            <person name="Young S."/>
            <person name="Zeng Q."/>
            <person name="Anikster Y."/>
            <person name="Bruce M."/>
            <person name="Wang M."/>
            <person name="Yin C."/>
            <person name="McCallum B."/>
            <person name="Szabo L.J."/>
            <person name="Hulbert S."/>
            <person name="Chen X."/>
            <person name="Fellers J.P."/>
        </authorList>
    </citation>
    <scope>NUCLEOTIDE SEQUENCE</scope>
    <source>
        <strain evidence="2">isolate 1-1 / race 1 (BBBD)</strain>
        <strain evidence="3">Isolate 1-1 / race 1 (BBBD)</strain>
    </source>
</reference>
<organism evidence="1">
    <name type="scientific">Puccinia triticina (isolate 1-1 / race 1 (BBBD))</name>
    <name type="common">Brown leaf rust fungus</name>
    <dbReference type="NCBI Taxonomy" id="630390"/>
    <lineage>
        <taxon>Eukaryota</taxon>
        <taxon>Fungi</taxon>
        <taxon>Dikarya</taxon>
        <taxon>Basidiomycota</taxon>
        <taxon>Pucciniomycotina</taxon>
        <taxon>Pucciniomycetes</taxon>
        <taxon>Pucciniales</taxon>
        <taxon>Pucciniaceae</taxon>
        <taxon>Puccinia</taxon>
    </lineage>
</organism>